<dbReference type="EMBL" id="JBBHLL010000291">
    <property type="protein sequence ID" value="KAK7806768.1"/>
    <property type="molecule type" value="Genomic_DNA"/>
</dbReference>
<organism evidence="12 13">
    <name type="scientific">Myodes glareolus</name>
    <name type="common">Bank vole</name>
    <name type="synonym">Clethrionomys glareolus</name>
    <dbReference type="NCBI Taxonomy" id="447135"/>
    <lineage>
        <taxon>Eukaryota</taxon>
        <taxon>Metazoa</taxon>
        <taxon>Chordata</taxon>
        <taxon>Craniata</taxon>
        <taxon>Vertebrata</taxon>
        <taxon>Euteleostomi</taxon>
        <taxon>Mammalia</taxon>
        <taxon>Eutheria</taxon>
        <taxon>Euarchontoglires</taxon>
        <taxon>Glires</taxon>
        <taxon>Rodentia</taxon>
        <taxon>Myomorpha</taxon>
        <taxon>Muroidea</taxon>
        <taxon>Cricetidae</taxon>
        <taxon>Arvicolinae</taxon>
        <taxon>Myodes</taxon>
    </lineage>
</organism>
<dbReference type="GO" id="GO:0033177">
    <property type="term" value="C:proton-transporting two-sector ATPase complex, proton-transporting domain"/>
    <property type="evidence" value="ECO:0007669"/>
    <property type="project" value="InterPro"/>
</dbReference>
<dbReference type="SUPFAM" id="SSF81333">
    <property type="entry name" value="F1F0 ATP synthase subunit C"/>
    <property type="match status" value="1"/>
</dbReference>
<keyword evidence="10" id="KW-0406">Ion transport</keyword>
<evidence type="ECO:0000256" key="7">
    <source>
        <dbReference type="ARBA" id="ARBA00029852"/>
    </source>
</evidence>
<dbReference type="InterPro" id="IPR038662">
    <property type="entry name" value="ATP_synth_F0_csu_sf"/>
</dbReference>
<dbReference type="PRINTS" id="PR00124">
    <property type="entry name" value="ATPASEC"/>
</dbReference>
<feature type="transmembrane region" description="Helical" evidence="10">
    <location>
        <begin position="49"/>
        <end position="74"/>
    </location>
</feature>
<dbReference type="Gene3D" id="1.20.20.10">
    <property type="entry name" value="F1F0 ATP synthase subunit C"/>
    <property type="match status" value="1"/>
</dbReference>
<dbReference type="InterPro" id="IPR002379">
    <property type="entry name" value="ATPase_proteolipid_c-like_dom"/>
</dbReference>
<dbReference type="GO" id="GO:0008289">
    <property type="term" value="F:lipid binding"/>
    <property type="evidence" value="ECO:0007669"/>
    <property type="project" value="UniProtKB-KW"/>
</dbReference>
<comment type="caution">
    <text evidence="10">Lacks conserved residue(s) required for the propagation of feature annotation.</text>
</comment>
<feature type="domain" description="V-ATPase proteolipid subunit C-like" evidence="11">
    <location>
        <begin position="35"/>
        <end position="73"/>
    </location>
</feature>
<gene>
    <name evidence="12" type="ORF">U0070_026111</name>
</gene>
<evidence type="ECO:0000256" key="5">
    <source>
        <dbReference type="ARBA" id="ARBA00022989"/>
    </source>
</evidence>
<dbReference type="CDD" id="cd18182">
    <property type="entry name" value="ATP-synt_Fo_c_ATP5G3"/>
    <property type="match status" value="1"/>
</dbReference>
<dbReference type="GO" id="GO:0015986">
    <property type="term" value="P:proton motive force-driven ATP synthesis"/>
    <property type="evidence" value="ECO:0007669"/>
    <property type="project" value="InterPro"/>
</dbReference>
<keyword evidence="10" id="KW-0446">Lipid-binding</keyword>
<proteinExistence type="inferred from homology"/>
<evidence type="ECO:0000313" key="13">
    <source>
        <dbReference type="Proteomes" id="UP001488838"/>
    </source>
</evidence>
<keyword evidence="13" id="KW-1185">Reference proteome</keyword>
<dbReference type="GO" id="GO:0015078">
    <property type="term" value="F:proton transmembrane transporter activity"/>
    <property type="evidence" value="ECO:0007669"/>
    <property type="project" value="InterPro"/>
</dbReference>
<keyword evidence="4 10" id="KW-0812">Transmembrane</keyword>
<keyword evidence="10" id="KW-0813">Transport</keyword>
<dbReference type="PANTHER" id="PTHR10031:SF0">
    <property type="entry name" value="ATPASE PROTEIN 9"/>
    <property type="match status" value="1"/>
</dbReference>
<evidence type="ECO:0000259" key="11">
    <source>
        <dbReference type="Pfam" id="PF00137"/>
    </source>
</evidence>
<evidence type="ECO:0000256" key="8">
    <source>
        <dbReference type="ARBA" id="ARBA00032304"/>
    </source>
</evidence>
<keyword evidence="6 10" id="KW-0472">Membrane</keyword>
<protein>
    <recommendedName>
        <fullName evidence="8">ATP synthase lipid-binding protein</fullName>
    </recommendedName>
    <alternativeName>
        <fullName evidence="9">ATPase protein 9</fullName>
    </alternativeName>
    <alternativeName>
        <fullName evidence="7">ATPase subunit c</fullName>
    </alternativeName>
</protein>
<accession>A0AAW0HXG7</accession>
<evidence type="ECO:0000313" key="12">
    <source>
        <dbReference type="EMBL" id="KAK7806768.1"/>
    </source>
</evidence>
<keyword evidence="5 10" id="KW-1133">Transmembrane helix</keyword>
<dbReference type="InterPro" id="IPR035921">
    <property type="entry name" value="F/V-ATP_Csub_sf"/>
</dbReference>
<keyword evidence="3" id="KW-0488">Methylation</keyword>
<evidence type="ECO:0000256" key="9">
    <source>
        <dbReference type="ARBA" id="ARBA00033111"/>
    </source>
</evidence>
<evidence type="ECO:0000256" key="3">
    <source>
        <dbReference type="ARBA" id="ARBA00022481"/>
    </source>
</evidence>
<evidence type="ECO:0000256" key="2">
    <source>
        <dbReference type="ARBA" id="ARBA00006704"/>
    </source>
</evidence>
<dbReference type="GO" id="GO:0045259">
    <property type="term" value="C:proton-transporting ATP synthase complex"/>
    <property type="evidence" value="ECO:0007669"/>
    <property type="project" value="InterPro"/>
</dbReference>
<dbReference type="PANTHER" id="PTHR10031">
    <property type="entry name" value="ATP SYNTHASE LIPID-BINDING PROTEIN, MITOCHONDRIAL"/>
    <property type="match status" value="1"/>
</dbReference>
<evidence type="ECO:0000256" key="1">
    <source>
        <dbReference type="ARBA" id="ARBA00004141"/>
    </source>
</evidence>
<reference evidence="12 13" key="1">
    <citation type="journal article" date="2023" name="bioRxiv">
        <title>Conserved and derived expression patterns and positive selection on dental genes reveal complex evolutionary context of ever-growing rodent molars.</title>
        <authorList>
            <person name="Calamari Z.T."/>
            <person name="Song A."/>
            <person name="Cohen E."/>
            <person name="Akter M."/>
            <person name="Roy R.D."/>
            <person name="Hallikas O."/>
            <person name="Christensen M.M."/>
            <person name="Li P."/>
            <person name="Marangoni P."/>
            <person name="Jernvall J."/>
            <person name="Klein O.D."/>
        </authorList>
    </citation>
    <scope>NUCLEOTIDE SEQUENCE [LARGE SCALE GENOMIC DNA]</scope>
    <source>
        <strain evidence="12">V071</strain>
    </source>
</reference>
<comment type="caution">
    <text evidence="12">The sequence shown here is derived from an EMBL/GenBank/DDBJ whole genome shotgun (WGS) entry which is preliminary data.</text>
</comment>
<comment type="subcellular location">
    <subcellularLocation>
        <location evidence="1">Membrane</location>
        <topology evidence="1">Multi-pass membrane protein</topology>
    </subcellularLocation>
</comment>
<evidence type="ECO:0000256" key="10">
    <source>
        <dbReference type="RuleBase" id="RU004221"/>
    </source>
</evidence>
<sequence length="75" mass="7952">MKASSLPTTKFIDAGAASVGVTRSGADLGTELSPLIVVYARNPSLRQQLLYAILGFALSETMGLFCLTVTFLMLL</sequence>
<evidence type="ECO:0000256" key="4">
    <source>
        <dbReference type="ARBA" id="ARBA00022692"/>
    </source>
</evidence>
<keyword evidence="10" id="KW-0375">Hydrogen ion transport</keyword>
<dbReference type="InterPro" id="IPR000454">
    <property type="entry name" value="ATP_synth_F0_csu"/>
</dbReference>
<evidence type="ECO:0000256" key="6">
    <source>
        <dbReference type="ARBA" id="ARBA00023136"/>
    </source>
</evidence>
<dbReference type="AlphaFoldDB" id="A0AAW0HXG7"/>
<dbReference type="Proteomes" id="UP001488838">
    <property type="component" value="Unassembled WGS sequence"/>
</dbReference>
<name>A0AAW0HXG7_MYOGA</name>
<dbReference type="Pfam" id="PF00137">
    <property type="entry name" value="ATP-synt_C"/>
    <property type="match status" value="1"/>
</dbReference>
<comment type="similarity">
    <text evidence="2 10">Belongs to the ATPase C chain family.</text>
</comment>